<keyword evidence="7" id="KW-0653">Protein transport</keyword>
<dbReference type="PANTHER" id="PTHR38831">
    <property type="entry name" value="TYPE II SECRETION SYSTEM PROTEIN K"/>
    <property type="match status" value="1"/>
</dbReference>
<dbReference type="KEGG" id="uli:ETAA1_00850"/>
<name>A0A517XL09_9BACT</name>
<dbReference type="Pfam" id="PF21687">
    <property type="entry name" value="T2SSK_1st"/>
    <property type="match status" value="1"/>
</dbReference>
<dbReference type="InterPro" id="IPR049179">
    <property type="entry name" value="T2SSK_SAM-like_2nd"/>
</dbReference>
<dbReference type="Proteomes" id="UP000319576">
    <property type="component" value="Chromosome"/>
</dbReference>
<dbReference type="OrthoDB" id="260436at2"/>
<evidence type="ECO:0000256" key="10">
    <source>
        <dbReference type="SAM" id="Phobius"/>
    </source>
</evidence>
<accession>A0A517XL09</accession>
<evidence type="ECO:0000256" key="7">
    <source>
        <dbReference type="ARBA" id="ARBA00022927"/>
    </source>
</evidence>
<dbReference type="InterPro" id="IPR038072">
    <property type="entry name" value="GspK_central_sf"/>
</dbReference>
<keyword evidence="9 10" id="KW-0472">Membrane</keyword>
<dbReference type="SUPFAM" id="SSF47781">
    <property type="entry name" value="RuvA domain 2-like"/>
    <property type="match status" value="1"/>
</dbReference>
<feature type="transmembrane region" description="Helical" evidence="10">
    <location>
        <begin position="20"/>
        <end position="38"/>
    </location>
</feature>
<gene>
    <name evidence="13" type="ORF">ETAA1_00850</name>
</gene>
<keyword evidence="6 10" id="KW-0812">Transmembrane</keyword>
<keyword evidence="14" id="KW-1185">Reference proteome</keyword>
<keyword evidence="8 10" id="KW-1133">Transmembrane helix</keyword>
<evidence type="ECO:0000256" key="3">
    <source>
        <dbReference type="ARBA" id="ARBA00022448"/>
    </source>
</evidence>
<dbReference type="GO" id="GO:0005886">
    <property type="term" value="C:plasma membrane"/>
    <property type="evidence" value="ECO:0007669"/>
    <property type="project" value="UniProtKB-SubCell"/>
</dbReference>
<dbReference type="InterPro" id="IPR049031">
    <property type="entry name" value="T2SSK_SAM-like_1st"/>
</dbReference>
<dbReference type="InterPro" id="IPR005628">
    <property type="entry name" value="GspK"/>
</dbReference>
<evidence type="ECO:0000256" key="9">
    <source>
        <dbReference type="ARBA" id="ARBA00023136"/>
    </source>
</evidence>
<evidence type="ECO:0000313" key="13">
    <source>
        <dbReference type="EMBL" id="QDU18202.1"/>
    </source>
</evidence>
<dbReference type="SUPFAM" id="SSF158544">
    <property type="entry name" value="GspK insert domain-like"/>
    <property type="match status" value="1"/>
</dbReference>
<sequence length="519" mass="55864">MRLRRPAADTGRRAPRRGFVIVAVLIVVVVLSLAAYRFTDLMTAEYRAAARSQDSAQARAAARSGVHYAAAMLSDPSILNGELGGNPYADGAFYPQLVRDGGVARQVARFVLVAVLPDGNGGYEQRYGCVIDEASRLNINTLIQLDDSGQLLYDALMKLPNMTEDVAAAVVDWVDPDDDPREGGAESDYYLGLGQPYRCKNGPLNSVEELLFVRGVTPQVLYGSDRNRNGVADDDGSGGTFDRGLADFLTVYGREINTDSQGQLRTNVNEADDLPGLYQKLTARLPQELADFIMAYKMFGLAGTNSRGGTTAATVAGGPAEVNAAVTLTLETLPVNKRRITNFLDLVTARVTLPRVPGAPADTPQMIVSSPLADPDKFAAMFGELMDKATTTTNVELTPRINLNTAPREVLMAVPNMTEEEADAIIAQRDALNPTDPGTVTGAWVVTSGAVSQATYRRIGKYVTGRTMVYRIQAVGYFGSGGPVARAEAVIDINQGAPRTLYFRDLTDLDTPRGFEPPR</sequence>
<reference evidence="13 14" key="1">
    <citation type="submission" date="2019-02" db="EMBL/GenBank/DDBJ databases">
        <title>Deep-cultivation of Planctomycetes and their phenomic and genomic characterization uncovers novel biology.</title>
        <authorList>
            <person name="Wiegand S."/>
            <person name="Jogler M."/>
            <person name="Boedeker C."/>
            <person name="Pinto D."/>
            <person name="Vollmers J."/>
            <person name="Rivas-Marin E."/>
            <person name="Kohn T."/>
            <person name="Peeters S.H."/>
            <person name="Heuer A."/>
            <person name="Rast P."/>
            <person name="Oberbeckmann S."/>
            <person name="Bunk B."/>
            <person name="Jeske O."/>
            <person name="Meyerdierks A."/>
            <person name="Storesund J.E."/>
            <person name="Kallscheuer N."/>
            <person name="Luecker S."/>
            <person name="Lage O.M."/>
            <person name="Pohl T."/>
            <person name="Merkel B.J."/>
            <person name="Hornburger P."/>
            <person name="Mueller R.-W."/>
            <person name="Bruemmer F."/>
            <person name="Labrenz M."/>
            <person name="Spormann A.M."/>
            <person name="Op den Camp H."/>
            <person name="Overmann J."/>
            <person name="Amann R."/>
            <person name="Jetten M.S.M."/>
            <person name="Mascher T."/>
            <person name="Medema M.H."/>
            <person name="Devos D.P."/>
            <person name="Kaster A.-K."/>
            <person name="Ovreas L."/>
            <person name="Rohde M."/>
            <person name="Galperin M.Y."/>
            <person name="Jogler C."/>
        </authorList>
    </citation>
    <scope>NUCLEOTIDE SEQUENCE [LARGE SCALE GENOMIC DNA]</scope>
    <source>
        <strain evidence="13 14">ETA_A1</strain>
    </source>
</reference>
<keyword evidence="5" id="KW-0997">Cell inner membrane</keyword>
<feature type="domain" description="T2SS protein K second SAM-like" evidence="11">
    <location>
        <begin position="401"/>
        <end position="431"/>
    </location>
</feature>
<dbReference type="AlphaFoldDB" id="A0A517XL09"/>
<dbReference type="InterPro" id="IPR010994">
    <property type="entry name" value="RuvA_2-like"/>
</dbReference>
<evidence type="ECO:0000313" key="14">
    <source>
        <dbReference type="Proteomes" id="UP000319576"/>
    </source>
</evidence>
<keyword evidence="3" id="KW-0813">Transport</keyword>
<evidence type="ECO:0000256" key="5">
    <source>
        <dbReference type="ARBA" id="ARBA00022519"/>
    </source>
</evidence>
<organism evidence="13 14">
    <name type="scientific">Urbifossiella limnaea</name>
    <dbReference type="NCBI Taxonomy" id="2528023"/>
    <lineage>
        <taxon>Bacteria</taxon>
        <taxon>Pseudomonadati</taxon>
        <taxon>Planctomycetota</taxon>
        <taxon>Planctomycetia</taxon>
        <taxon>Gemmatales</taxon>
        <taxon>Gemmataceae</taxon>
        <taxon>Urbifossiella</taxon>
    </lineage>
</organism>
<dbReference type="PANTHER" id="PTHR38831:SF2">
    <property type="entry name" value="TYPE II SECRETION SYSTEM PROTEIN K"/>
    <property type="match status" value="1"/>
</dbReference>
<dbReference type="Gene3D" id="1.10.40.60">
    <property type="entry name" value="EpsJ-like"/>
    <property type="match status" value="1"/>
</dbReference>
<evidence type="ECO:0000256" key="4">
    <source>
        <dbReference type="ARBA" id="ARBA00022475"/>
    </source>
</evidence>
<evidence type="ECO:0000259" key="11">
    <source>
        <dbReference type="Pfam" id="PF03934"/>
    </source>
</evidence>
<evidence type="ECO:0000256" key="2">
    <source>
        <dbReference type="ARBA" id="ARBA00007246"/>
    </source>
</evidence>
<comment type="similarity">
    <text evidence="2">Belongs to the GSP K family.</text>
</comment>
<evidence type="ECO:0000256" key="6">
    <source>
        <dbReference type="ARBA" id="ARBA00022692"/>
    </source>
</evidence>
<feature type="domain" description="T2SS protein K first SAM-like" evidence="12">
    <location>
        <begin position="135"/>
        <end position="220"/>
    </location>
</feature>
<evidence type="ECO:0000256" key="1">
    <source>
        <dbReference type="ARBA" id="ARBA00004533"/>
    </source>
</evidence>
<comment type="subcellular location">
    <subcellularLocation>
        <location evidence="1">Cell inner membrane</location>
    </subcellularLocation>
</comment>
<dbReference type="Pfam" id="PF03934">
    <property type="entry name" value="T2SSK"/>
    <property type="match status" value="1"/>
</dbReference>
<evidence type="ECO:0000259" key="12">
    <source>
        <dbReference type="Pfam" id="PF21687"/>
    </source>
</evidence>
<protein>
    <submittedName>
        <fullName evidence="13">General secretion pathway protein K</fullName>
    </submittedName>
</protein>
<dbReference type="EMBL" id="CP036273">
    <property type="protein sequence ID" value="QDU18202.1"/>
    <property type="molecule type" value="Genomic_DNA"/>
</dbReference>
<dbReference type="RefSeq" id="WP_145233320.1">
    <property type="nucleotide sequence ID" value="NZ_CP036273.1"/>
</dbReference>
<keyword evidence="4" id="KW-1003">Cell membrane</keyword>
<proteinExistence type="inferred from homology"/>
<evidence type="ECO:0000256" key="8">
    <source>
        <dbReference type="ARBA" id="ARBA00022989"/>
    </source>
</evidence>
<dbReference type="GO" id="GO:0009306">
    <property type="term" value="P:protein secretion"/>
    <property type="evidence" value="ECO:0007669"/>
    <property type="project" value="InterPro"/>
</dbReference>